<organism evidence="3 4">
    <name type="scientific">Xylanimonas ulmi</name>
    <dbReference type="NCBI Taxonomy" id="228973"/>
    <lineage>
        <taxon>Bacteria</taxon>
        <taxon>Bacillati</taxon>
        <taxon>Actinomycetota</taxon>
        <taxon>Actinomycetes</taxon>
        <taxon>Micrococcales</taxon>
        <taxon>Promicromonosporaceae</taxon>
        <taxon>Xylanimonas</taxon>
    </lineage>
</organism>
<proteinExistence type="predicted"/>
<dbReference type="Gene3D" id="3.30.470.20">
    <property type="entry name" value="ATP-grasp fold, B domain"/>
    <property type="match status" value="1"/>
</dbReference>
<dbReference type="EMBL" id="SGWX01000001">
    <property type="protein sequence ID" value="RZS61068.1"/>
    <property type="molecule type" value="Genomic_DNA"/>
</dbReference>
<evidence type="ECO:0000313" key="3">
    <source>
        <dbReference type="EMBL" id="RZS61068.1"/>
    </source>
</evidence>
<sequence length="422" mass="46471">MRMADPTRDLTVVGIGGDIGMYALCRAFHERYGAPAVVLSTVATRALQRSSFVENVVVPGLGDVETLLAALEDQARRLAGRTLVLLTNSDWHVHTIVEHRARIEAAGYLVQYPSKDVLARVATKEGFAQVCERLGIPTPRTVPVDIARLTAQGPDALAAAADAVDALTYPVIAKPSDSSQWFAVSFPGKQKVHTLDARADLVALLGHLADARYPGTLLVQEYIPGDETQQRSLTAYRDSHGEVTLLATGRVLLEEHTPGTLGIPAAILVEPYDDAMDAARRFLDDVGYVGFANFDFKRDRRDGRHVFFEVNPRIGRNNHYVTAAGANVAEALVEDVVLGHRAQPRRAVDEVLYTVVPFGLLKRYILDPDLRARLERVVRRGGLANPLKYDADARPLRRVVVEAITQNYRRKYAQHYPAAKTD</sequence>
<evidence type="ECO:0000313" key="4">
    <source>
        <dbReference type="Proteomes" id="UP000293852"/>
    </source>
</evidence>
<dbReference type="RefSeq" id="WP_242607856.1">
    <property type="nucleotide sequence ID" value="NZ_SGWX01000001.1"/>
</dbReference>
<dbReference type="GO" id="GO:0046872">
    <property type="term" value="F:metal ion binding"/>
    <property type="evidence" value="ECO:0007669"/>
    <property type="project" value="InterPro"/>
</dbReference>
<dbReference type="GO" id="GO:0016874">
    <property type="term" value="F:ligase activity"/>
    <property type="evidence" value="ECO:0007669"/>
    <property type="project" value="UniProtKB-KW"/>
</dbReference>
<keyword evidence="4" id="KW-1185">Reference proteome</keyword>
<dbReference type="InterPro" id="IPR005479">
    <property type="entry name" value="CPAse_ATP-bd"/>
</dbReference>
<keyword evidence="1" id="KW-0067">ATP-binding</keyword>
<protein>
    <submittedName>
        <fullName evidence="3">D-aspartate ligase</fullName>
    </submittedName>
</protein>
<feature type="domain" description="ATP-grasp" evidence="2">
    <location>
        <begin position="128"/>
        <end position="337"/>
    </location>
</feature>
<dbReference type="InterPro" id="IPR011761">
    <property type="entry name" value="ATP-grasp"/>
</dbReference>
<keyword evidence="3" id="KW-0436">Ligase</keyword>
<dbReference type="SUPFAM" id="SSF56059">
    <property type="entry name" value="Glutathione synthetase ATP-binding domain-like"/>
    <property type="match status" value="1"/>
</dbReference>
<dbReference type="InterPro" id="IPR013815">
    <property type="entry name" value="ATP_grasp_subdomain_1"/>
</dbReference>
<dbReference type="PROSITE" id="PS50975">
    <property type="entry name" value="ATP_GRASP"/>
    <property type="match status" value="1"/>
</dbReference>
<gene>
    <name evidence="3" type="ORF">EV386_1356</name>
</gene>
<evidence type="ECO:0000256" key="1">
    <source>
        <dbReference type="PROSITE-ProRule" id="PRU00409"/>
    </source>
</evidence>
<dbReference type="AlphaFoldDB" id="A0A4Q7M3J9"/>
<dbReference type="Gene3D" id="3.30.1490.20">
    <property type="entry name" value="ATP-grasp fold, A domain"/>
    <property type="match status" value="1"/>
</dbReference>
<evidence type="ECO:0000259" key="2">
    <source>
        <dbReference type="PROSITE" id="PS50975"/>
    </source>
</evidence>
<name>A0A4Q7M3J9_9MICO</name>
<reference evidence="3 4" key="1">
    <citation type="submission" date="2019-02" db="EMBL/GenBank/DDBJ databases">
        <title>Sequencing the genomes of 1000 actinobacteria strains.</title>
        <authorList>
            <person name="Klenk H.-P."/>
        </authorList>
    </citation>
    <scope>NUCLEOTIDE SEQUENCE [LARGE SCALE GENOMIC DNA]</scope>
    <source>
        <strain evidence="3 4">DSM 16932</strain>
    </source>
</reference>
<dbReference type="GO" id="GO:0005524">
    <property type="term" value="F:ATP binding"/>
    <property type="evidence" value="ECO:0007669"/>
    <property type="project" value="UniProtKB-UniRule"/>
</dbReference>
<comment type="caution">
    <text evidence="3">The sequence shown here is derived from an EMBL/GenBank/DDBJ whole genome shotgun (WGS) entry which is preliminary data.</text>
</comment>
<accession>A0A4Q7M3J9</accession>
<keyword evidence="1" id="KW-0547">Nucleotide-binding</keyword>
<dbReference type="Pfam" id="PF02786">
    <property type="entry name" value="CPSase_L_D2"/>
    <property type="match status" value="1"/>
</dbReference>
<dbReference type="Proteomes" id="UP000293852">
    <property type="component" value="Unassembled WGS sequence"/>
</dbReference>